<evidence type="ECO:0000313" key="1">
    <source>
        <dbReference type="EMBL" id="KAK0728068.1"/>
    </source>
</evidence>
<reference evidence="1" key="1">
    <citation type="submission" date="2023-06" db="EMBL/GenBank/DDBJ databases">
        <title>Genome-scale phylogeny and comparative genomics of the fungal order Sordariales.</title>
        <authorList>
            <consortium name="Lawrence Berkeley National Laboratory"/>
            <person name="Hensen N."/>
            <person name="Bonometti L."/>
            <person name="Westerberg I."/>
            <person name="Brannstrom I.O."/>
            <person name="Guillou S."/>
            <person name="Cros-Aarteil S."/>
            <person name="Calhoun S."/>
            <person name="Haridas S."/>
            <person name="Kuo A."/>
            <person name="Mondo S."/>
            <person name="Pangilinan J."/>
            <person name="Riley R."/>
            <person name="LaButti K."/>
            <person name="Andreopoulos B."/>
            <person name="Lipzen A."/>
            <person name="Chen C."/>
            <person name="Yanf M."/>
            <person name="Daum C."/>
            <person name="Ng V."/>
            <person name="Clum A."/>
            <person name="Steindorff A."/>
            <person name="Ohm R."/>
            <person name="Martin F."/>
            <person name="Silar P."/>
            <person name="Natvig D."/>
            <person name="Lalanne C."/>
            <person name="Gautier V."/>
            <person name="Ament-velasquez S.L."/>
            <person name="Kruys A."/>
            <person name="Hutchinson M.I."/>
            <person name="Powell A.J."/>
            <person name="Barry K."/>
            <person name="Miller A.N."/>
            <person name="Grigoriev I.V."/>
            <person name="Debuchy R."/>
            <person name="Gladieux P."/>
            <person name="Thoren M.H."/>
            <person name="Johannesson H."/>
        </authorList>
    </citation>
    <scope>NUCLEOTIDE SEQUENCE</scope>
    <source>
        <strain evidence="1">SMH2392-1A</strain>
    </source>
</reference>
<sequence>MEGKYYGALALFPLFQREPPRVSTHTGIITGSCFPISISPLPSRDASSVLSQFPQTTSAPVSFV</sequence>
<keyword evidence="2" id="KW-1185">Reference proteome</keyword>
<dbReference type="AlphaFoldDB" id="A0AA40B5L9"/>
<dbReference type="EMBL" id="JAUIRO010000002">
    <property type="protein sequence ID" value="KAK0728068.1"/>
    <property type="molecule type" value="Genomic_DNA"/>
</dbReference>
<organism evidence="1 2">
    <name type="scientific">Lasiosphaeria miniovina</name>
    <dbReference type="NCBI Taxonomy" id="1954250"/>
    <lineage>
        <taxon>Eukaryota</taxon>
        <taxon>Fungi</taxon>
        <taxon>Dikarya</taxon>
        <taxon>Ascomycota</taxon>
        <taxon>Pezizomycotina</taxon>
        <taxon>Sordariomycetes</taxon>
        <taxon>Sordariomycetidae</taxon>
        <taxon>Sordariales</taxon>
        <taxon>Lasiosphaeriaceae</taxon>
        <taxon>Lasiosphaeria</taxon>
    </lineage>
</organism>
<proteinExistence type="predicted"/>
<protein>
    <submittedName>
        <fullName evidence="1">Uncharacterized protein</fullName>
    </submittedName>
</protein>
<dbReference type="GeneID" id="85324626"/>
<accession>A0AA40B5L9</accession>
<dbReference type="Proteomes" id="UP001172101">
    <property type="component" value="Unassembled WGS sequence"/>
</dbReference>
<name>A0AA40B5L9_9PEZI</name>
<evidence type="ECO:0000313" key="2">
    <source>
        <dbReference type="Proteomes" id="UP001172101"/>
    </source>
</evidence>
<dbReference type="RefSeq" id="XP_060300923.1">
    <property type="nucleotide sequence ID" value="XM_060441356.1"/>
</dbReference>
<dbReference type="PROSITE" id="PS51257">
    <property type="entry name" value="PROKAR_LIPOPROTEIN"/>
    <property type="match status" value="1"/>
</dbReference>
<gene>
    <name evidence="1" type="ORF">B0T26DRAFT_696695</name>
</gene>
<comment type="caution">
    <text evidence="1">The sequence shown here is derived from an EMBL/GenBank/DDBJ whole genome shotgun (WGS) entry which is preliminary data.</text>
</comment>